<keyword evidence="8" id="KW-1185">Reference proteome</keyword>
<feature type="compositionally biased region" description="Low complexity" evidence="5">
    <location>
        <begin position="590"/>
        <end position="609"/>
    </location>
</feature>
<feature type="compositionally biased region" description="Low complexity" evidence="5">
    <location>
        <begin position="483"/>
        <end position="493"/>
    </location>
</feature>
<evidence type="ECO:0000256" key="4">
    <source>
        <dbReference type="ARBA" id="ARBA00023242"/>
    </source>
</evidence>
<feature type="region of interest" description="Disordered" evidence="5">
    <location>
        <begin position="358"/>
        <end position="377"/>
    </location>
</feature>
<dbReference type="SUPFAM" id="SSF74924">
    <property type="entry name" value="Cap-Gly domain"/>
    <property type="match status" value="1"/>
</dbReference>
<dbReference type="InterPro" id="IPR037136">
    <property type="entry name" value="RNA3'_phos_cyclase_dom_sf"/>
</dbReference>
<dbReference type="InterPro" id="IPR000228">
    <property type="entry name" value="RNA3'_term_phos_cyc"/>
</dbReference>
<dbReference type="PANTHER" id="PTHR11096:SF1">
    <property type="entry name" value="RNA 3'-TERMINAL PHOSPHATE CYCLASE-LIKE PROTEIN"/>
    <property type="match status" value="1"/>
</dbReference>
<dbReference type="InterPro" id="IPR023797">
    <property type="entry name" value="RNA3'_phos_cyclase_dom"/>
</dbReference>
<gene>
    <name evidence="7" type="ORF">BO72DRAFT_471094</name>
</gene>
<dbReference type="EMBL" id="KZ824672">
    <property type="protein sequence ID" value="RAK74103.1"/>
    <property type="molecule type" value="Genomic_DNA"/>
</dbReference>
<dbReference type="Pfam" id="PF01302">
    <property type="entry name" value="CAP_GLY"/>
    <property type="match status" value="1"/>
</dbReference>
<dbReference type="Pfam" id="PF01137">
    <property type="entry name" value="RTC"/>
    <property type="match status" value="1"/>
</dbReference>
<comment type="subcellular location">
    <subcellularLocation>
        <location evidence="1">Nucleus</location>
        <location evidence="1">Nucleolus</location>
    </subcellularLocation>
</comment>
<dbReference type="FunFam" id="3.30.360.20:FF:000004">
    <property type="entry name" value="18S rRNA biogenesis protein"/>
    <property type="match status" value="1"/>
</dbReference>
<dbReference type="CDD" id="cd00875">
    <property type="entry name" value="RNA_Cyclase_Class_I"/>
    <property type="match status" value="1"/>
</dbReference>
<evidence type="ECO:0000256" key="3">
    <source>
        <dbReference type="ARBA" id="ARBA00022517"/>
    </source>
</evidence>
<dbReference type="NCBIfam" id="TIGR03400">
    <property type="entry name" value="18S_RNA_Rcl1p"/>
    <property type="match status" value="1"/>
</dbReference>
<feature type="compositionally biased region" description="Basic and acidic residues" evidence="5">
    <location>
        <begin position="358"/>
        <end position="367"/>
    </location>
</feature>
<dbReference type="Gene3D" id="2.30.30.190">
    <property type="entry name" value="CAP Gly-rich-like domain"/>
    <property type="match status" value="1"/>
</dbReference>
<feature type="compositionally biased region" description="Basic and acidic residues" evidence="5">
    <location>
        <begin position="532"/>
        <end position="553"/>
    </location>
</feature>
<dbReference type="Proteomes" id="UP000249789">
    <property type="component" value="Unassembled WGS sequence"/>
</dbReference>
<keyword evidence="3" id="KW-0690">Ribosome biogenesis</keyword>
<reference evidence="7 8" key="1">
    <citation type="submission" date="2018-02" db="EMBL/GenBank/DDBJ databases">
        <title>The genomes of Aspergillus section Nigri reveals drivers in fungal speciation.</title>
        <authorList>
            <consortium name="DOE Joint Genome Institute"/>
            <person name="Vesth T.C."/>
            <person name="Nybo J."/>
            <person name="Theobald S."/>
            <person name="Brandl J."/>
            <person name="Frisvad J.C."/>
            <person name="Nielsen K.F."/>
            <person name="Lyhne E.K."/>
            <person name="Kogle M.E."/>
            <person name="Kuo A."/>
            <person name="Riley R."/>
            <person name="Clum A."/>
            <person name="Nolan M."/>
            <person name="Lipzen A."/>
            <person name="Salamov A."/>
            <person name="Henrissat B."/>
            <person name="Wiebenga A."/>
            <person name="De vries R.P."/>
            <person name="Grigoriev I.V."/>
            <person name="Mortensen U.H."/>
            <person name="Andersen M.R."/>
            <person name="Baker S.E."/>
        </authorList>
    </citation>
    <scope>NUCLEOTIDE SEQUENCE [LARGE SCALE GENOMIC DNA]</scope>
    <source>
        <strain evidence="7 8">CBS 313.89</strain>
    </source>
</reference>
<dbReference type="GeneID" id="63864405"/>
<dbReference type="InterPro" id="IPR016443">
    <property type="entry name" value="RNA3'_term_phos_cyc_type_2"/>
</dbReference>
<evidence type="ECO:0000313" key="8">
    <source>
        <dbReference type="Proteomes" id="UP000249789"/>
    </source>
</evidence>
<evidence type="ECO:0000256" key="1">
    <source>
        <dbReference type="ARBA" id="ARBA00004604"/>
    </source>
</evidence>
<dbReference type="AlphaFoldDB" id="A0A8G1VWC2"/>
<keyword evidence="4" id="KW-0539">Nucleus</keyword>
<dbReference type="SUPFAM" id="SSF55205">
    <property type="entry name" value="EPT/RTPC-like"/>
    <property type="match status" value="1"/>
</dbReference>
<organism evidence="7 8">
    <name type="scientific">Aspergillus fijiensis CBS 313.89</name>
    <dbReference type="NCBI Taxonomy" id="1448319"/>
    <lineage>
        <taxon>Eukaryota</taxon>
        <taxon>Fungi</taxon>
        <taxon>Dikarya</taxon>
        <taxon>Ascomycota</taxon>
        <taxon>Pezizomycotina</taxon>
        <taxon>Eurotiomycetes</taxon>
        <taxon>Eurotiomycetidae</taxon>
        <taxon>Eurotiales</taxon>
        <taxon>Aspergillaceae</taxon>
        <taxon>Aspergillus</taxon>
    </lineage>
</organism>
<evidence type="ECO:0000256" key="5">
    <source>
        <dbReference type="SAM" id="MobiDB-lite"/>
    </source>
</evidence>
<feature type="region of interest" description="Disordered" evidence="5">
    <location>
        <begin position="464"/>
        <end position="493"/>
    </location>
</feature>
<dbReference type="Gene3D" id="1.10.287.1490">
    <property type="match status" value="1"/>
</dbReference>
<feature type="compositionally biased region" description="Pro residues" evidence="5">
    <location>
        <begin position="124"/>
        <end position="133"/>
    </location>
</feature>
<dbReference type="VEuPathDB" id="FungiDB:BO72DRAFT_471094"/>
<dbReference type="OrthoDB" id="1911237at2759"/>
<dbReference type="GO" id="GO:0004521">
    <property type="term" value="F:RNA endonuclease activity"/>
    <property type="evidence" value="ECO:0007669"/>
    <property type="project" value="TreeGrafter"/>
</dbReference>
<protein>
    <submittedName>
        <fullName evidence="7">18S rRNA biogenesis protein</fullName>
    </submittedName>
</protein>
<dbReference type="SMART" id="SM01052">
    <property type="entry name" value="CAP_GLY"/>
    <property type="match status" value="1"/>
</dbReference>
<feature type="compositionally biased region" description="Polar residues" evidence="5">
    <location>
        <begin position="147"/>
        <end position="158"/>
    </location>
</feature>
<evidence type="ECO:0000256" key="2">
    <source>
        <dbReference type="ARBA" id="ARBA00007089"/>
    </source>
</evidence>
<dbReference type="PROSITE" id="PS50245">
    <property type="entry name" value="CAP_GLY_2"/>
    <property type="match status" value="1"/>
</dbReference>
<accession>A0A8G1VWC2</accession>
<dbReference type="InterPro" id="IPR013791">
    <property type="entry name" value="RNA3'-term_phos_cycl_insert"/>
</dbReference>
<sequence length="1176" mass="127492">MAPLDDVQVGDLVNVPGGMYGTVKYLGTVAGKPGKFAGIELASEHARRGKNNGDVEGKRYFSTSIPGSGIFVPMNNNKYVTKRASGLGSSINAGPPTPSRPVNFSKSIGPGTSVRAPRVRRPSLPRPESPRGPPSSKLSLAGLRTPSVASRNASTNGFPRSPVKAPSRASDRPPSRLSTEDELPSARTSDYHQSSVAAELQEVREQVQSLEKQLLDRDRQLDEQAATLSDFQRTLEELEGSDSLSIRAQLREKNEKIAALTAEFDLHRADFRSTLDTLEVAASETERVYEQRLEELMQQNRELEERGEDVETVARQLKQLEELVSELEEGLEDARRGEAEARAEVEFLRGEVERTKLELQKERDSKESPAGTDGQYHLRELEQKDDEIRGLKAIIHSLSRGDPDLHAIQQNSIGTSPQPDHQPDHQPEHVPHLEQQPEEFEHIPERKNYRIEELERELQQMQINGGGRTRSSTVTTAPTHQKSTSTSGSNLTNGNVINHAHRLSDRTVVPNDWHDQPQHEGQYQAYSVRHRAMSDASHHRLETMHESDARSEDGGPLCCTNMFGAENKEKTPEPEEPLHDDSSLDEKPTPETSTAEPSTSSTPEESTTPQKTGRDAVLEGLRGVGLTSSMAPVAGKASGVIDESKWCALCGCTISPSANLVCATVPQALQVRFCSSAPNSLTTSFTCVPRSVQMNRFSQTISPQPRQYQRMLSTASLARGCSITTPTVSRNRTGQCGARNSDRLEAFLNQPTAFSRKFPLIPPDTMASTSQPPIRLTSHKNFVYRLVFSTLTGRTVHISQIRPSSPTNPGLAPHEISFLRLLDAVTNGSQMEISYTGTIVVYKPGLITGSATGTGASGGAPIKVTFTGPGVITSATPTGDMSVDSVRTAILPLFNQFGIFNNIELRILKRSNPGPNGRGGGGEVQFVFGHQLRLPKTLHLMNPGRIKRVRGVAYAVGVSASNNARMIETARGILNPLVPDTYVFSDVSSAPFVPAPEKSNPSGKKKIGLGFGLSLVAESSTGCLFSADVASPPSGGEAPEDIGKRCAYQLLETVSKGGCVAPAAVPVMLGLMTMGSEDVGRIQVGREVMADESTIQLARDLAKFGAPGWGLRDASGENENGDVIISVVGRGIGNVGGMSRVSHKPRKETDHVYASFSRYLEGREIGLVLGVRSRRK</sequence>
<feature type="region of interest" description="Disordered" evidence="5">
    <location>
        <begin position="530"/>
        <end position="615"/>
    </location>
</feature>
<dbReference type="GO" id="GO:0005730">
    <property type="term" value="C:nucleolus"/>
    <property type="evidence" value="ECO:0007669"/>
    <property type="project" value="UniProtKB-SubCell"/>
</dbReference>
<name>A0A8G1VWC2_9EURO</name>
<feature type="compositionally biased region" description="Basic and acidic residues" evidence="5">
    <location>
        <begin position="566"/>
        <end position="589"/>
    </location>
</feature>
<feature type="region of interest" description="Disordered" evidence="5">
    <location>
        <begin position="401"/>
        <end position="429"/>
    </location>
</feature>
<dbReference type="InterPro" id="IPR013792">
    <property type="entry name" value="RNA3'P_cycl/enolpyr_Trfase_a/b"/>
</dbReference>
<feature type="region of interest" description="Disordered" evidence="5">
    <location>
        <begin position="89"/>
        <end position="193"/>
    </location>
</feature>
<dbReference type="InterPro" id="IPR000938">
    <property type="entry name" value="CAP-Gly_domain"/>
</dbReference>
<feature type="domain" description="CAP-Gly" evidence="6">
    <location>
        <begin position="27"/>
        <end position="73"/>
    </location>
</feature>
<dbReference type="RefSeq" id="XP_040798113.1">
    <property type="nucleotide sequence ID" value="XM_040947072.1"/>
</dbReference>
<evidence type="ECO:0000313" key="7">
    <source>
        <dbReference type="EMBL" id="RAK74103.1"/>
    </source>
</evidence>
<dbReference type="InterPro" id="IPR036553">
    <property type="entry name" value="RPTC_insert"/>
</dbReference>
<dbReference type="PANTHER" id="PTHR11096">
    <property type="entry name" value="RNA 3' TERMINAL PHOSPHATE CYCLASE"/>
    <property type="match status" value="1"/>
</dbReference>
<dbReference type="Gene3D" id="3.65.10.20">
    <property type="entry name" value="RNA 3'-terminal phosphate cyclase domain"/>
    <property type="match status" value="1"/>
</dbReference>
<dbReference type="GO" id="GO:0000479">
    <property type="term" value="P:endonucleolytic cleavage of tricistronic rRNA transcript (SSU-rRNA, 5.8S rRNA, LSU-rRNA)"/>
    <property type="evidence" value="ECO:0007669"/>
    <property type="project" value="TreeGrafter"/>
</dbReference>
<dbReference type="Gene3D" id="3.30.360.20">
    <property type="entry name" value="RNA 3'-terminal phosphate cyclase, insert domain"/>
    <property type="match status" value="1"/>
</dbReference>
<dbReference type="InterPro" id="IPR036859">
    <property type="entry name" value="CAP-Gly_dom_sf"/>
</dbReference>
<dbReference type="Pfam" id="PF05189">
    <property type="entry name" value="RTC_insert"/>
    <property type="match status" value="1"/>
</dbReference>
<comment type="similarity">
    <text evidence="2">Belongs to the RNA 3'-terminal cyclase family. Type 2 subfamily.</text>
</comment>
<evidence type="ECO:0000259" key="6">
    <source>
        <dbReference type="PROSITE" id="PS50245"/>
    </source>
</evidence>
<proteinExistence type="inferred from homology"/>